<dbReference type="EMBL" id="JBGMDY010000011">
    <property type="protein sequence ID" value="KAL2316651.1"/>
    <property type="molecule type" value="Genomic_DNA"/>
</dbReference>
<comment type="caution">
    <text evidence="1">The sequence shown here is derived from an EMBL/GenBank/DDBJ whole genome shotgun (WGS) entry which is preliminary data.</text>
</comment>
<accession>A0ABD1KZG2</accession>
<name>A0ABD1KZG2_9FABA</name>
<gene>
    <name evidence="1" type="ORF">Fmac_030527</name>
</gene>
<keyword evidence="2" id="KW-1185">Reference proteome</keyword>
<evidence type="ECO:0000313" key="2">
    <source>
        <dbReference type="Proteomes" id="UP001603857"/>
    </source>
</evidence>
<evidence type="ECO:0000313" key="1">
    <source>
        <dbReference type="EMBL" id="KAL2316651.1"/>
    </source>
</evidence>
<proteinExistence type="predicted"/>
<organism evidence="1 2">
    <name type="scientific">Flemingia macrophylla</name>
    <dbReference type="NCBI Taxonomy" id="520843"/>
    <lineage>
        <taxon>Eukaryota</taxon>
        <taxon>Viridiplantae</taxon>
        <taxon>Streptophyta</taxon>
        <taxon>Embryophyta</taxon>
        <taxon>Tracheophyta</taxon>
        <taxon>Spermatophyta</taxon>
        <taxon>Magnoliopsida</taxon>
        <taxon>eudicotyledons</taxon>
        <taxon>Gunneridae</taxon>
        <taxon>Pentapetalae</taxon>
        <taxon>rosids</taxon>
        <taxon>fabids</taxon>
        <taxon>Fabales</taxon>
        <taxon>Fabaceae</taxon>
        <taxon>Papilionoideae</taxon>
        <taxon>50 kb inversion clade</taxon>
        <taxon>NPAAA clade</taxon>
        <taxon>indigoferoid/millettioid clade</taxon>
        <taxon>Phaseoleae</taxon>
        <taxon>Flemingia</taxon>
    </lineage>
</organism>
<protein>
    <submittedName>
        <fullName evidence="1">Uncharacterized protein</fullName>
    </submittedName>
</protein>
<sequence length="64" mass="7093">MVEKEVLVAVDRATEGVLHREDHVIDDPELHVEGVRAVTDVHTVNAFGDLSGHQQFSGVKKIMM</sequence>
<dbReference type="Proteomes" id="UP001603857">
    <property type="component" value="Unassembled WGS sequence"/>
</dbReference>
<dbReference type="AlphaFoldDB" id="A0ABD1KZG2"/>
<reference evidence="1 2" key="1">
    <citation type="submission" date="2024-08" db="EMBL/GenBank/DDBJ databases">
        <title>Insights into the chromosomal genome structure of Flemingia macrophylla.</title>
        <authorList>
            <person name="Ding Y."/>
            <person name="Zhao Y."/>
            <person name="Bi W."/>
            <person name="Wu M."/>
            <person name="Zhao G."/>
            <person name="Gong Y."/>
            <person name="Li W."/>
            <person name="Zhang P."/>
        </authorList>
    </citation>
    <scope>NUCLEOTIDE SEQUENCE [LARGE SCALE GENOMIC DNA]</scope>
    <source>
        <strain evidence="1">DYQJB</strain>
        <tissue evidence="1">Leaf</tissue>
    </source>
</reference>